<proteinExistence type="predicted"/>
<name>A0A147BLQ0_IXORI</name>
<accession>A0A147BLQ0</accession>
<feature type="region of interest" description="Disordered" evidence="1">
    <location>
        <begin position="1"/>
        <end position="71"/>
    </location>
</feature>
<dbReference type="AlphaFoldDB" id="A0A147BLQ0"/>
<dbReference type="EMBL" id="GEGO01003695">
    <property type="protein sequence ID" value="JAR91709.1"/>
    <property type="molecule type" value="Transcribed_RNA"/>
</dbReference>
<evidence type="ECO:0000256" key="1">
    <source>
        <dbReference type="SAM" id="MobiDB-lite"/>
    </source>
</evidence>
<feature type="compositionally biased region" description="Polar residues" evidence="1">
    <location>
        <begin position="34"/>
        <end position="46"/>
    </location>
</feature>
<sequence length="116" mass="12715">RRQIKEGRASRKQPPGGHPVARAAEERSLRCTYTPATPTKLKQGTRCSKARPLEREKNTKTEASTNVGPIVATDKRRGGVARARLLPEACGCTSEAHSPCDLVSRVERPRSVGRRT</sequence>
<organism evidence="2">
    <name type="scientific">Ixodes ricinus</name>
    <name type="common">Common tick</name>
    <name type="synonym">Acarus ricinus</name>
    <dbReference type="NCBI Taxonomy" id="34613"/>
    <lineage>
        <taxon>Eukaryota</taxon>
        <taxon>Metazoa</taxon>
        <taxon>Ecdysozoa</taxon>
        <taxon>Arthropoda</taxon>
        <taxon>Chelicerata</taxon>
        <taxon>Arachnida</taxon>
        <taxon>Acari</taxon>
        <taxon>Parasitiformes</taxon>
        <taxon>Ixodida</taxon>
        <taxon>Ixodoidea</taxon>
        <taxon>Ixodidae</taxon>
        <taxon>Ixodinae</taxon>
        <taxon>Ixodes</taxon>
    </lineage>
</organism>
<evidence type="ECO:0000313" key="2">
    <source>
        <dbReference type="EMBL" id="JAR91709.1"/>
    </source>
</evidence>
<feature type="non-terminal residue" evidence="2">
    <location>
        <position position="116"/>
    </location>
</feature>
<feature type="non-terminal residue" evidence="2">
    <location>
        <position position="1"/>
    </location>
</feature>
<protein>
    <submittedName>
        <fullName evidence="2">Uncharacterized protein</fullName>
    </submittedName>
</protein>
<feature type="compositionally biased region" description="Basic and acidic residues" evidence="1">
    <location>
        <begin position="51"/>
        <end position="60"/>
    </location>
</feature>
<reference evidence="2" key="1">
    <citation type="journal article" date="2018" name="PLoS Negl. Trop. Dis.">
        <title>Sialome diversity of ticks revealed by RNAseq of single tick salivary glands.</title>
        <authorList>
            <person name="Perner J."/>
            <person name="Kropackova S."/>
            <person name="Kopacek P."/>
            <person name="Ribeiro J.M."/>
        </authorList>
    </citation>
    <scope>NUCLEOTIDE SEQUENCE</scope>
    <source>
        <strain evidence="2">Siblings of single egg batch collected in Ceske Budejovice</strain>
        <tissue evidence="2">Salivary glands</tissue>
    </source>
</reference>